<name>A0A2A4YQV9_9PROT</name>
<gene>
    <name evidence="2" type="ORF">COB13_17275</name>
</gene>
<accession>A0A2A4YQV9</accession>
<comment type="caution">
    <text evidence="2">The sequence shown here is derived from an EMBL/GenBank/DDBJ whole genome shotgun (WGS) entry which is preliminary data.</text>
</comment>
<evidence type="ECO:0000313" key="2">
    <source>
        <dbReference type="EMBL" id="PCI96687.1"/>
    </source>
</evidence>
<reference evidence="2" key="2">
    <citation type="journal article" date="2018" name="ISME J.">
        <title>A dynamic microbial community with high functional redundancy inhabits the cold, oxic subseafloor aquifer.</title>
        <authorList>
            <person name="Tully B.J."/>
            <person name="Wheat C.G."/>
            <person name="Glazer B.T."/>
            <person name="Huber J.A."/>
        </authorList>
    </citation>
    <scope>NUCLEOTIDE SEQUENCE</scope>
    <source>
        <strain evidence="2">NORP83</strain>
    </source>
</reference>
<feature type="domain" description="DUF6855" evidence="1">
    <location>
        <begin position="3"/>
        <end position="133"/>
    </location>
</feature>
<evidence type="ECO:0000259" key="1">
    <source>
        <dbReference type="Pfam" id="PF21619"/>
    </source>
</evidence>
<dbReference type="AlphaFoldDB" id="A0A2A4YQV9"/>
<protein>
    <recommendedName>
        <fullName evidence="1">DUF6855 domain-containing protein</fullName>
    </recommendedName>
</protein>
<dbReference type="Pfam" id="PF21619">
    <property type="entry name" value="DUF6855"/>
    <property type="match status" value="1"/>
</dbReference>
<sequence>MEKRNKDNPWMLKIPPLTSEYQMHIGEKDGVEIIVCSVGKTVLHYDYRLIADLHAMLKDHGDWMDLGSKDEKQEAKPNTVEHWARAEDNPLGGWYGLKKGLRGRVGMYLPPLMEALGLVELEHEKRNNRMRAI</sequence>
<reference key="1">
    <citation type="submission" date="2017-08" db="EMBL/GenBank/DDBJ databases">
        <title>A dynamic microbial community with high functional redundancy inhabits the cold, oxic subseafloor aquifer.</title>
        <authorList>
            <person name="Tully B.J."/>
            <person name="Wheat C.G."/>
            <person name="Glazer B.T."/>
            <person name="Huber J.A."/>
        </authorList>
    </citation>
    <scope>NUCLEOTIDE SEQUENCE [LARGE SCALE GENOMIC DNA]</scope>
</reference>
<dbReference type="EMBL" id="NVUS01000040">
    <property type="protein sequence ID" value="PCI96687.1"/>
    <property type="molecule type" value="Genomic_DNA"/>
</dbReference>
<organism evidence="2">
    <name type="scientific">OCS116 cluster bacterium</name>
    <dbReference type="NCBI Taxonomy" id="2030921"/>
    <lineage>
        <taxon>Bacteria</taxon>
        <taxon>Pseudomonadati</taxon>
        <taxon>Pseudomonadota</taxon>
        <taxon>Alphaproteobacteria</taxon>
        <taxon>OCS116 cluster</taxon>
    </lineage>
</organism>
<proteinExistence type="predicted"/>
<dbReference type="InterPro" id="IPR049193">
    <property type="entry name" value="DUF6855"/>
</dbReference>